<evidence type="ECO:0000256" key="16">
    <source>
        <dbReference type="SAM" id="Phobius"/>
    </source>
</evidence>
<dbReference type="InterPro" id="IPR036390">
    <property type="entry name" value="WH_DNA-bd_sf"/>
</dbReference>
<comment type="subcellular location">
    <subcellularLocation>
        <location evidence="1">Cell membrane</location>
        <topology evidence="1">Multi-pass membrane protein</topology>
    </subcellularLocation>
</comment>
<keyword evidence="7" id="KW-0159">Chromosome partition</keyword>
<dbReference type="PROSITE" id="PS50901">
    <property type="entry name" value="FTSK"/>
    <property type="match status" value="1"/>
</dbReference>
<evidence type="ECO:0000256" key="12">
    <source>
        <dbReference type="ARBA" id="ARBA00023306"/>
    </source>
</evidence>
<proteinExistence type="inferred from homology"/>
<accession>A0A511AAD9</accession>
<evidence type="ECO:0000256" key="8">
    <source>
        <dbReference type="ARBA" id="ARBA00022840"/>
    </source>
</evidence>
<keyword evidence="10" id="KW-0238">DNA-binding</keyword>
<dbReference type="Gene3D" id="3.40.50.300">
    <property type="entry name" value="P-loop containing nucleotide triphosphate hydrolases"/>
    <property type="match status" value="1"/>
</dbReference>
<evidence type="ECO:0000256" key="14">
    <source>
        <dbReference type="PROSITE-ProRule" id="PRU00289"/>
    </source>
</evidence>
<dbReference type="InterPro" id="IPR041027">
    <property type="entry name" value="FtsK_alpha"/>
</dbReference>
<dbReference type="GO" id="GO:0003677">
    <property type="term" value="F:DNA binding"/>
    <property type="evidence" value="ECO:0007669"/>
    <property type="project" value="UniProtKB-KW"/>
</dbReference>
<name>A0A511AAD9_9MICO</name>
<keyword evidence="6 14" id="KW-0547">Nucleotide-binding</keyword>
<evidence type="ECO:0000256" key="6">
    <source>
        <dbReference type="ARBA" id="ARBA00022741"/>
    </source>
</evidence>
<dbReference type="PANTHER" id="PTHR22683:SF41">
    <property type="entry name" value="DNA TRANSLOCASE FTSK"/>
    <property type="match status" value="1"/>
</dbReference>
<dbReference type="InterPro" id="IPR018541">
    <property type="entry name" value="Ftsk_gamma"/>
</dbReference>
<feature type="transmembrane region" description="Helical" evidence="16">
    <location>
        <begin position="196"/>
        <end position="214"/>
    </location>
</feature>
<keyword evidence="3" id="KW-1003">Cell membrane</keyword>
<protein>
    <submittedName>
        <fullName evidence="18">DNA translocase FtsK</fullName>
    </submittedName>
</protein>
<evidence type="ECO:0000259" key="17">
    <source>
        <dbReference type="PROSITE" id="PS50901"/>
    </source>
</evidence>
<evidence type="ECO:0000256" key="9">
    <source>
        <dbReference type="ARBA" id="ARBA00022989"/>
    </source>
</evidence>
<feature type="transmembrane region" description="Helical" evidence="16">
    <location>
        <begin position="108"/>
        <end position="132"/>
    </location>
</feature>
<evidence type="ECO:0000313" key="19">
    <source>
        <dbReference type="Proteomes" id="UP000321225"/>
    </source>
</evidence>
<dbReference type="GO" id="GO:0051301">
    <property type="term" value="P:cell division"/>
    <property type="evidence" value="ECO:0007669"/>
    <property type="project" value="UniProtKB-KW"/>
</dbReference>
<dbReference type="CDD" id="cd01127">
    <property type="entry name" value="TrwB_TraG_TraD_VirD4"/>
    <property type="match status" value="1"/>
</dbReference>
<organism evidence="18 19">
    <name type="scientific">Microbacterium aerolatum</name>
    <dbReference type="NCBI Taxonomy" id="153731"/>
    <lineage>
        <taxon>Bacteria</taxon>
        <taxon>Bacillati</taxon>
        <taxon>Actinomycetota</taxon>
        <taxon>Actinomycetes</taxon>
        <taxon>Micrococcales</taxon>
        <taxon>Microbacteriaceae</taxon>
        <taxon>Microbacterium</taxon>
    </lineage>
</organism>
<evidence type="ECO:0000256" key="2">
    <source>
        <dbReference type="ARBA" id="ARBA00006474"/>
    </source>
</evidence>
<gene>
    <name evidence="18" type="ORF">MAE01_03260</name>
</gene>
<dbReference type="Pfam" id="PF17854">
    <property type="entry name" value="FtsK_alpha"/>
    <property type="match status" value="1"/>
</dbReference>
<dbReference type="SUPFAM" id="SSF46785">
    <property type="entry name" value="Winged helix' DNA-binding domain"/>
    <property type="match status" value="1"/>
</dbReference>
<evidence type="ECO:0000256" key="5">
    <source>
        <dbReference type="ARBA" id="ARBA00022692"/>
    </source>
</evidence>
<dbReference type="Gene3D" id="1.10.10.10">
    <property type="entry name" value="Winged helix-like DNA-binding domain superfamily/Winged helix DNA-binding domain"/>
    <property type="match status" value="1"/>
</dbReference>
<evidence type="ECO:0000256" key="3">
    <source>
        <dbReference type="ARBA" id="ARBA00022475"/>
    </source>
</evidence>
<feature type="region of interest" description="Disordered" evidence="15">
    <location>
        <begin position="239"/>
        <end position="292"/>
    </location>
</feature>
<feature type="domain" description="FtsK" evidence="17">
    <location>
        <begin position="501"/>
        <end position="701"/>
    </location>
</feature>
<comment type="caution">
    <text evidence="18">The sequence shown here is derived from an EMBL/GenBank/DDBJ whole genome shotgun (WGS) entry which is preliminary data.</text>
</comment>
<keyword evidence="4" id="KW-0132">Cell division</keyword>
<dbReference type="GO" id="GO:0005524">
    <property type="term" value="F:ATP binding"/>
    <property type="evidence" value="ECO:0007669"/>
    <property type="project" value="UniProtKB-UniRule"/>
</dbReference>
<dbReference type="InterPro" id="IPR050206">
    <property type="entry name" value="FtsK/SpoIIIE/SftA"/>
</dbReference>
<evidence type="ECO:0000256" key="10">
    <source>
        <dbReference type="ARBA" id="ARBA00023125"/>
    </source>
</evidence>
<feature type="compositionally biased region" description="Low complexity" evidence="15">
    <location>
        <begin position="19"/>
        <end position="31"/>
    </location>
</feature>
<keyword evidence="19" id="KW-1185">Reference proteome</keyword>
<dbReference type="SUPFAM" id="SSF52540">
    <property type="entry name" value="P-loop containing nucleoside triphosphate hydrolases"/>
    <property type="match status" value="1"/>
</dbReference>
<evidence type="ECO:0000256" key="11">
    <source>
        <dbReference type="ARBA" id="ARBA00023136"/>
    </source>
</evidence>
<feature type="transmembrane region" description="Helical" evidence="16">
    <location>
        <begin position="144"/>
        <end position="163"/>
    </location>
</feature>
<dbReference type="InterPro" id="IPR027417">
    <property type="entry name" value="P-loop_NTPase"/>
</dbReference>
<dbReference type="EMBL" id="BJUW01000001">
    <property type="protein sequence ID" value="GEK85150.1"/>
    <property type="molecule type" value="Genomic_DNA"/>
</dbReference>
<evidence type="ECO:0000313" key="18">
    <source>
        <dbReference type="EMBL" id="GEK85150.1"/>
    </source>
</evidence>
<dbReference type="InterPro" id="IPR036388">
    <property type="entry name" value="WH-like_DNA-bd_sf"/>
</dbReference>
<dbReference type="Pfam" id="PF01580">
    <property type="entry name" value="FtsK_SpoIIIE"/>
    <property type="match status" value="1"/>
</dbReference>
<reference evidence="18 19" key="1">
    <citation type="submission" date="2019-07" db="EMBL/GenBank/DDBJ databases">
        <title>Whole genome shotgun sequence of Microbacterium aerolatum NBRC 103071.</title>
        <authorList>
            <person name="Hosoyama A."/>
            <person name="Uohara A."/>
            <person name="Ohji S."/>
            <person name="Ichikawa N."/>
        </authorList>
    </citation>
    <scope>NUCLEOTIDE SEQUENCE [LARGE SCALE GENOMIC DNA]</scope>
    <source>
        <strain evidence="18 19">NBRC 103071</strain>
    </source>
</reference>
<evidence type="ECO:0000256" key="4">
    <source>
        <dbReference type="ARBA" id="ARBA00022618"/>
    </source>
</evidence>
<dbReference type="Proteomes" id="UP000321225">
    <property type="component" value="Unassembled WGS sequence"/>
</dbReference>
<feature type="region of interest" description="Disordered" evidence="15">
    <location>
        <begin position="888"/>
        <end position="909"/>
    </location>
</feature>
<dbReference type="InterPro" id="IPR002543">
    <property type="entry name" value="FtsK_dom"/>
</dbReference>
<dbReference type="SMART" id="SM00843">
    <property type="entry name" value="Ftsk_gamma"/>
    <property type="match status" value="1"/>
</dbReference>
<evidence type="ECO:0000256" key="13">
    <source>
        <dbReference type="ARBA" id="ARBA00024986"/>
    </source>
</evidence>
<feature type="binding site" evidence="14">
    <location>
        <begin position="518"/>
        <end position="525"/>
    </location>
    <ligand>
        <name>ATP</name>
        <dbReference type="ChEBI" id="CHEBI:30616"/>
    </ligand>
</feature>
<dbReference type="PANTHER" id="PTHR22683">
    <property type="entry name" value="SPORULATION PROTEIN RELATED"/>
    <property type="match status" value="1"/>
</dbReference>
<keyword evidence="8 14" id="KW-0067">ATP-binding</keyword>
<dbReference type="InterPro" id="IPR025199">
    <property type="entry name" value="FtsK_4TM"/>
</dbReference>
<feature type="region of interest" description="Disordered" evidence="15">
    <location>
        <begin position="1"/>
        <end position="31"/>
    </location>
</feature>
<dbReference type="OrthoDB" id="9807790at2"/>
<dbReference type="AlphaFoldDB" id="A0A511AAD9"/>
<keyword evidence="12" id="KW-0131">Cell cycle</keyword>
<dbReference type="GO" id="GO:0007059">
    <property type="term" value="P:chromosome segregation"/>
    <property type="evidence" value="ECO:0007669"/>
    <property type="project" value="UniProtKB-KW"/>
</dbReference>
<comment type="function">
    <text evidence="13">Essential cell division protein that coordinates cell division and chromosome segregation. The N-terminus is involved in assembly of the cell-division machinery. The C-terminus functions as a DNA motor that moves dsDNA in an ATP-dependent manner towards the dif recombination site, which is located within the replication terminus region. Required for activation of the Xer recombinase, allowing activation of chromosome unlinking by recombination.</text>
</comment>
<dbReference type="Pfam" id="PF09397">
    <property type="entry name" value="FtsK_gamma"/>
    <property type="match status" value="1"/>
</dbReference>
<keyword evidence="11 16" id="KW-0472">Membrane</keyword>
<feature type="region of interest" description="Disordered" evidence="15">
    <location>
        <begin position="853"/>
        <end position="872"/>
    </location>
</feature>
<evidence type="ECO:0000256" key="1">
    <source>
        <dbReference type="ARBA" id="ARBA00004651"/>
    </source>
</evidence>
<evidence type="ECO:0000256" key="15">
    <source>
        <dbReference type="SAM" id="MobiDB-lite"/>
    </source>
</evidence>
<keyword evidence="9 16" id="KW-1133">Transmembrane helix</keyword>
<sequence length="909" mass="96646">MASRTTKTSRASEKTPSRAKAQTAPTKKIPAPKKYIDEVDRPPLVVRAWTGLAHGVGGLFRAFGPEALEKDQRRDGFPFLLVILACLGAVDEWFFIGNEVAQNISAYTVGGLIGRTAFLMPVLLLFLAGWLFRHPSSVHDNGRIGIGFGLLVVSIAGICHVAGGQPEPKQGMPALSAAGGLFGWMLGEPLSYLTDVVAYIVLVVFAALSILIITKTPPNKIGPRLGDLYAWMFGAERSTPEAQPVADDSEEQPDDSLPWWRRNKTGREEDPDEGIGSQDLTELLTPTDAPSDNTAYDQAVILAGPSDAATEVLTDVEGVMAGLAGHGSTALMDDSGDTGEQPELPGLSGFGTEGPGDRGLQAPSTPYVLPSTAVLREGPPPVIRSEATDRVIEQITGVFTQFKVDATVTGFSRGPTVTQYEVEVGHGVKVEKITQLSNNIAYAVASNDVRILSPIPGKSAIGIEIPNADKEMVALGDVLRSPAAQKSAHPMTIGVGKDVGGNIVVANLAKMPHLLVAGSTGSGKSSFVNSMITSLLMRARPADVRMVLIDPKRVELTSYSGVPHLITPIITNPKKAAEALQWVVKEMDMRYDDLASFGFRHIDDFNKAVRAGEVEVPVGSERVLKPYPYLLVVVDELADLMMVAPRDVEDSIVRITQLARASGIHLVLATQRPSVDVVTGLIKANVPSRLAFAVTSVTDSRVILDAPGADKLIGQGDALFSPMGSSKPFRLQGAWVEESEIDAVVKHVTAQARPEYRADVQEAMDPAKKKEVDEDIGDDLEVLLAAAELVVSSQFGSTSMLQRKLRVGFAKAGRLMDLLESREIVGPSEGSKARDVLVTAEQLPAVMAKLRGDDAPAAPPAPAAPAAAAAAEMGSVDYGRDPIEAQFDGMPVVDDGEGDEDAWGLTGRD</sequence>
<dbReference type="GO" id="GO:0005886">
    <property type="term" value="C:plasma membrane"/>
    <property type="evidence" value="ECO:0007669"/>
    <property type="project" value="UniProtKB-SubCell"/>
</dbReference>
<dbReference type="Gene3D" id="3.30.980.40">
    <property type="match status" value="1"/>
</dbReference>
<dbReference type="Pfam" id="PF13491">
    <property type="entry name" value="FtsK_4TM"/>
    <property type="match status" value="1"/>
</dbReference>
<dbReference type="RefSeq" id="WP_147037803.1">
    <property type="nucleotide sequence ID" value="NZ_BJUW01000001.1"/>
</dbReference>
<comment type="similarity">
    <text evidence="2">Belongs to the FtsK/SpoIIIE/SftA family.</text>
</comment>
<keyword evidence="5 16" id="KW-0812">Transmembrane</keyword>
<feature type="transmembrane region" description="Helical" evidence="16">
    <location>
        <begin position="77"/>
        <end position="96"/>
    </location>
</feature>
<evidence type="ECO:0000256" key="7">
    <source>
        <dbReference type="ARBA" id="ARBA00022829"/>
    </source>
</evidence>